<proteinExistence type="predicted"/>
<name>J3LHZ3_ORYBR</name>
<accession>J3LHZ3</accession>
<dbReference type="Gramene" id="OB02G42600.1">
    <property type="protein sequence ID" value="OB02G42600.1"/>
    <property type="gene ID" value="OB02G42600"/>
</dbReference>
<protein>
    <submittedName>
        <fullName evidence="1">Uncharacterized protein</fullName>
    </submittedName>
</protein>
<organism evidence="1">
    <name type="scientific">Oryza brachyantha</name>
    <name type="common">malo sina</name>
    <dbReference type="NCBI Taxonomy" id="4533"/>
    <lineage>
        <taxon>Eukaryota</taxon>
        <taxon>Viridiplantae</taxon>
        <taxon>Streptophyta</taxon>
        <taxon>Embryophyta</taxon>
        <taxon>Tracheophyta</taxon>
        <taxon>Spermatophyta</taxon>
        <taxon>Magnoliopsida</taxon>
        <taxon>Liliopsida</taxon>
        <taxon>Poales</taxon>
        <taxon>Poaceae</taxon>
        <taxon>BOP clade</taxon>
        <taxon>Oryzoideae</taxon>
        <taxon>Oryzeae</taxon>
        <taxon>Oryzinae</taxon>
        <taxon>Oryza</taxon>
    </lineage>
</organism>
<keyword evidence="2" id="KW-1185">Reference proteome</keyword>
<dbReference type="HOGENOM" id="CLU_2929656_0_0_1"/>
<evidence type="ECO:0000313" key="2">
    <source>
        <dbReference type="Proteomes" id="UP000006038"/>
    </source>
</evidence>
<dbReference type="Proteomes" id="UP000006038">
    <property type="component" value="Unassembled WGS sequence"/>
</dbReference>
<sequence length="61" mass="6835">LFLRTPLQRNAPSLRIRAASCSTSTEISRNRETLESSEQSSCSELLIRGLESKSAEKRLLL</sequence>
<dbReference type="AlphaFoldDB" id="J3LHZ3"/>
<evidence type="ECO:0000313" key="1">
    <source>
        <dbReference type="EnsemblPlants" id="OB02G42600.1"/>
    </source>
</evidence>
<dbReference type="EnsemblPlants" id="OB02G42600.1">
    <property type="protein sequence ID" value="OB02G42600.1"/>
    <property type="gene ID" value="OB02G42600"/>
</dbReference>
<reference evidence="1" key="1">
    <citation type="submission" date="2013-04" db="UniProtKB">
        <authorList>
            <consortium name="EnsemblPlants"/>
        </authorList>
    </citation>
    <scope>IDENTIFICATION</scope>
</reference>